<dbReference type="EMBL" id="NCXM01000045">
    <property type="protein sequence ID" value="OSC21894.1"/>
    <property type="molecule type" value="Genomic_DNA"/>
</dbReference>
<dbReference type="AlphaFoldDB" id="A0A1X2KJF5"/>
<dbReference type="Gene3D" id="3.40.50.300">
    <property type="entry name" value="P-loop containing nucleotide triphosphate hydrolases"/>
    <property type="match status" value="1"/>
</dbReference>
<sequence>MAIASAAEPGEAGRHHPAQRRSRARRSRAKRVATIRPSGDRHIVNNLRCQENSWRAWFAEEDITPIDITCRVLWRNLTATVATVLEALGLDAEAAPMMQRQANNRADEWVERYRREAPLLGLAS</sequence>
<dbReference type="InterPro" id="IPR027417">
    <property type="entry name" value="P-loop_NTPase"/>
</dbReference>
<accession>A0A1X2KJF5</accession>
<gene>
    <name evidence="3" type="ORF">B8W69_27510</name>
</gene>
<feature type="compositionally biased region" description="Basic residues" evidence="1">
    <location>
        <begin position="15"/>
        <end position="33"/>
    </location>
</feature>
<proteinExistence type="predicted"/>
<evidence type="ECO:0000313" key="3">
    <source>
        <dbReference type="EMBL" id="OSC21894.1"/>
    </source>
</evidence>
<dbReference type="Pfam" id="PF09037">
    <property type="entry name" value="Sulphotransf"/>
    <property type="match status" value="1"/>
</dbReference>
<name>A0A1X2KJF5_9MYCO</name>
<dbReference type="InterPro" id="IPR024628">
    <property type="entry name" value="Sulfotransferase_Stf0_dom"/>
</dbReference>
<evidence type="ECO:0000259" key="2">
    <source>
        <dbReference type="Pfam" id="PF09037"/>
    </source>
</evidence>
<organism evidence="3 4">
    <name type="scientific">Mycolicibacterium vulneris</name>
    <dbReference type="NCBI Taxonomy" id="547163"/>
    <lineage>
        <taxon>Bacteria</taxon>
        <taxon>Bacillati</taxon>
        <taxon>Actinomycetota</taxon>
        <taxon>Actinomycetes</taxon>
        <taxon>Mycobacteriales</taxon>
        <taxon>Mycobacteriaceae</taxon>
        <taxon>Mycolicibacterium</taxon>
    </lineage>
</organism>
<reference evidence="3 4" key="1">
    <citation type="submission" date="2017-04" db="EMBL/GenBank/DDBJ databases">
        <title>The new phylogeny of genus Mycobacterium.</title>
        <authorList>
            <person name="Tortoli E."/>
            <person name="Trovato A."/>
            <person name="Cirillo D.M."/>
        </authorList>
    </citation>
    <scope>NUCLEOTIDE SEQUENCE [LARGE SCALE GENOMIC DNA]</scope>
    <source>
        <strain evidence="3 4">DSM 45247</strain>
    </source>
</reference>
<dbReference type="Proteomes" id="UP000242320">
    <property type="component" value="Unassembled WGS sequence"/>
</dbReference>
<evidence type="ECO:0000313" key="4">
    <source>
        <dbReference type="Proteomes" id="UP000242320"/>
    </source>
</evidence>
<feature type="domain" description="Sulphotransferase Stf0" evidence="2">
    <location>
        <begin position="29"/>
        <end position="116"/>
    </location>
</feature>
<dbReference type="SUPFAM" id="SSF52540">
    <property type="entry name" value="P-loop containing nucleoside triphosphate hydrolases"/>
    <property type="match status" value="1"/>
</dbReference>
<comment type="caution">
    <text evidence="3">The sequence shown here is derived from an EMBL/GenBank/DDBJ whole genome shotgun (WGS) entry which is preliminary data.</text>
</comment>
<keyword evidence="4" id="KW-1185">Reference proteome</keyword>
<dbReference type="OrthoDB" id="5562925at2"/>
<protein>
    <recommendedName>
        <fullName evidence="2">Sulphotransferase Stf0 domain-containing protein</fullName>
    </recommendedName>
</protein>
<feature type="region of interest" description="Disordered" evidence="1">
    <location>
        <begin position="1"/>
        <end position="35"/>
    </location>
</feature>
<evidence type="ECO:0000256" key="1">
    <source>
        <dbReference type="SAM" id="MobiDB-lite"/>
    </source>
</evidence>